<dbReference type="RefSeq" id="WP_156267881.1">
    <property type="nucleotide sequence ID" value="NZ_CP032551.1"/>
</dbReference>
<keyword evidence="2 6" id="KW-0645">Protease</keyword>
<evidence type="ECO:0000256" key="4">
    <source>
        <dbReference type="ARBA" id="ARBA00022825"/>
    </source>
</evidence>
<sequence length="826" mass="87824">MKKFTLSTIAALTLAAAPSHAIANTVIGEQLQAKLPTLSASESLTVVVTYDQLEPVSESQIQQLLNLGITEGVQFSSLPIIGVVATSAQIEQLKSLPNVRSIWLNRQLEYFNADARKITGVEQLQSADFISRNGTSFTGNGITIMVNDSGIDASHQDLLFGDKVIENVQALTHAQAISLVAPTDGFVIEGQINTDLNVGHGTHCAGTIAGTGVMSDGKYLGAAPEADLIGYGSGAGLSILDAVGGYDYAINNVYAFNSPIRIMSNSWGSSGKFSPDSPVSIASYKAYKLGILSVFAAGNSGPGEDSHNPYAQIPWGISVGAGDKFGQLAGFSSRGLKSETGTFAMPDNTTWTYNNEITVVAPGVNIISTRASTNLVSNGGEADLDAIETEYVPFYTMISGTSMATPHVAGIVALMMEANPNLSLLEIKRLLQETATNMPGYEKWEVGGGYVNAKSAVAAALGFDMEHVASVNNLNSFNANAVLKTSDRLENFEVLYAPAGEPETYSFEVGENVAWVKASAETLANTTKLVLVAPDGTEYFGNLTLPVLETGMRVAAPGQPGTWQVYVYGLTSLSGVDPDPLDVTNGPGIPEVIAGTISFELSGGYEGVDDIAGHPQQNAIEFAVSERLIDGFSNGKFRPDDALLRKDLAQYLVMGGAIRQYRDLLNEPQPALANVPSDAKVFAESVSVTGSALKDNAQSQAPVMRSNNGNFDPKGKVNKLDLAYSLVQALGLESEALAFDPNQDIVVDYKGEMIVLADQDLIPAHLKGYVQAAIRYSLLNVRFSIEQDAFALEPSLRAHFVPDSTITRAHYALTASRLYSNYYQAN</sequence>
<dbReference type="PRINTS" id="PR00723">
    <property type="entry name" value="SUBTILISIN"/>
</dbReference>
<dbReference type="PANTHER" id="PTHR43806">
    <property type="entry name" value="PEPTIDASE S8"/>
    <property type="match status" value="1"/>
</dbReference>
<evidence type="ECO:0000256" key="2">
    <source>
        <dbReference type="ARBA" id="ARBA00022670"/>
    </source>
</evidence>
<feature type="signal peptide" evidence="7">
    <location>
        <begin position="1"/>
        <end position="23"/>
    </location>
</feature>
<dbReference type="InterPro" id="IPR022398">
    <property type="entry name" value="Peptidase_S8_His-AS"/>
</dbReference>
<dbReference type="Proteomes" id="UP000427820">
    <property type="component" value="Chromosome"/>
</dbReference>
<gene>
    <name evidence="9" type="ORF">D3795_08495</name>
</gene>
<evidence type="ECO:0000256" key="3">
    <source>
        <dbReference type="ARBA" id="ARBA00022801"/>
    </source>
</evidence>
<feature type="domain" description="SLH" evidence="8">
    <location>
        <begin position="603"/>
        <end position="666"/>
    </location>
</feature>
<dbReference type="PANTHER" id="PTHR43806:SF65">
    <property type="entry name" value="SERINE PROTEASE APRX"/>
    <property type="match status" value="1"/>
</dbReference>
<feature type="active site" description="Charge relay system" evidence="5 6">
    <location>
        <position position="148"/>
    </location>
</feature>
<dbReference type="PROSITE" id="PS00137">
    <property type="entry name" value="SUBTILASE_HIS"/>
    <property type="match status" value="1"/>
</dbReference>
<evidence type="ECO:0000313" key="9">
    <source>
        <dbReference type="EMBL" id="QGT96189.1"/>
    </source>
</evidence>
<evidence type="ECO:0000256" key="6">
    <source>
        <dbReference type="PROSITE-ProRule" id="PRU01240"/>
    </source>
</evidence>
<accession>A0AA92EWL0</accession>
<keyword evidence="10" id="KW-1185">Reference proteome</keyword>
<feature type="chain" id="PRO_5041659167" evidence="7">
    <location>
        <begin position="24"/>
        <end position="826"/>
    </location>
</feature>
<dbReference type="InterPro" id="IPR015500">
    <property type="entry name" value="Peptidase_S8_subtilisin-rel"/>
</dbReference>
<feature type="active site" description="Charge relay system" evidence="5 6">
    <location>
        <position position="402"/>
    </location>
</feature>
<dbReference type="KEGG" id="panm:D3795_08495"/>
<feature type="active site" description="Charge relay system" evidence="5 6">
    <location>
        <position position="200"/>
    </location>
</feature>
<dbReference type="InterPro" id="IPR050131">
    <property type="entry name" value="Peptidase_S8_subtilisin-like"/>
</dbReference>
<keyword evidence="3 6" id="KW-0378">Hydrolase</keyword>
<dbReference type="Gene3D" id="3.40.50.200">
    <property type="entry name" value="Peptidase S8/S53 domain"/>
    <property type="match status" value="1"/>
</dbReference>
<comment type="similarity">
    <text evidence="1 6">Belongs to the peptidase S8 family.</text>
</comment>
<dbReference type="GO" id="GO:0004252">
    <property type="term" value="F:serine-type endopeptidase activity"/>
    <property type="evidence" value="ECO:0007669"/>
    <property type="project" value="UniProtKB-UniRule"/>
</dbReference>
<dbReference type="EMBL" id="CP032551">
    <property type="protein sequence ID" value="QGT96189.1"/>
    <property type="molecule type" value="Genomic_DNA"/>
</dbReference>
<evidence type="ECO:0000256" key="7">
    <source>
        <dbReference type="SAM" id="SignalP"/>
    </source>
</evidence>
<keyword evidence="7" id="KW-0732">Signal</keyword>
<dbReference type="GO" id="GO:0006508">
    <property type="term" value="P:proteolysis"/>
    <property type="evidence" value="ECO:0007669"/>
    <property type="project" value="UniProtKB-KW"/>
</dbReference>
<organism evidence="9 10">
    <name type="scientific">Pseudidiomarina andamanensis</name>
    <dbReference type="NCBI Taxonomy" id="1940690"/>
    <lineage>
        <taxon>Bacteria</taxon>
        <taxon>Pseudomonadati</taxon>
        <taxon>Pseudomonadota</taxon>
        <taxon>Gammaproteobacteria</taxon>
        <taxon>Alteromonadales</taxon>
        <taxon>Idiomarinaceae</taxon>
        <taxon>Pseudidiomarina</taxon>
    </lineage>
</organism>
<dbReference type="SUPFAM" id="SSF52743">
    <property type="entry name" value="Subtilisin-like"/>
    <property type="match status" value="1"/>
</dbReference>
<evidence type="ECO:0000313" key="10">
    <source>
        <dbReference type="Proteomes" id="UP000427820"/>
    </source>
</evidence>
<keyword evidence="4 6" id="KW-0720">Serine protease</keyword>
<reference evidence="9 10" key="1">
    <citation type="submission" date="2018-09" db="EMBL/GenBank/DDBJ databases">
        <title>Whole genome sequencing of Idiomarina andamanensis W-5T (LMG 29773T= JCM 31645T).</title>
        <authorList>
            <person name="Das S.K."/>
        </authorList>
    </citation>
    <scope>NUCLEOTIDE SEQUENCE [LARGE SCALE GENOMIC DNA]</scope>
    <source>
        <strain evidence="9 10">W-5T</strain>
    </source>
</reference>
<evidence type="ECO:0000259" key="8">
    <source>
        <dbReference type="PROSITE" id="PS51272"/>
    </source>
</evidence>
<dbReference type="PROSITE" id="PS51892">
    <property type="entry name" value="SUBTILASE"/>
    <property type="match status" value="1"/>
</dbReference>
<evidence type="ECO:0000256" key="5">
    <source>
        <dbReference type="PIRSR" id="PIRSR615500-1"/>
    </source>
</evidence>
<dbReference type="InterPro" id="IPR023828">
    <property type="entry name" value="Peptidase_S8_Ser-AS"/>
</dbReference>
<name>A0AA92EWL0_9GAMM</name>
<proteinExistence type="inferred from homology"/>
<dbReference type="PROSITE" id="PS00138">
    <property type="entry name" value="SUBTILASE_SER"/>
    <property type="match status" value="1"/>
</dbReference>
<dbReference type="Pfam" id="PF00082">
    <property type="entry name" value="Peptidase_S8"/>
    <property type="match status" value="1"/>
</dbReference>
<dbReference type="InterPro" id="IPR036852">
    <property type="entry name" value="Peptidase_S8/S53_dom_sf"/>
</dbReference>
<dbReference type="PROSITE" id="PS51272">
    <property type="entry name" value="SLH"/>
    <property type="match status" value="1"/>
</dbReference>
<dbReference type="AlphaFoldDB" id="A0AA92EWL0"/>
<dbReference type="Pfam" id="PF00395">
    <property type="entry name" value="SLH"/>
    <property type="match status" value="1"/>
</dbReference>
<protein>
    <submittedName>
        <fullName evidence="9">Peptidase S8</fullName>
    </submittedName>
</protein>
<dbReference type="InterPro" id="IPR001119">
    <property type="entry name" value="SLH_dom"/>
</dbReference>
<dbReference type="InterPro" id="IPR000209">
    <property type="entry name" value="Peptidase_S8/S53_dom"/>
</dbReference>
<evidence type="ECO:0000256" key="1">
    <source>
        <dbReference type="ARBA" id="ARBA00011073"/>
    </source>
</evidence>